<dbReference type="Pfam" id="PF19593">
    <property type="entry name" value="DUF6098"/>
    <property type="match status" value="1"/>
</dbReference>
<dbReference type="OrthoDB" id="3531920at2"/>
<dbReference type="InterPro" id="IPR046080">
    <property type="entry name" value="DUF6098"/>
</dbReference>
<dbReference type="EMBL" id="WHPC01000038">
    <property type="protein sequence ID" value="MPV37505.1"/>
    <property type="molecule type" value="Genomic_DNA"/>
</dbReference>
<keyword evidence="2" id="KW-1185">Reference proteome</keyword>
<evidence type="ECO:0000313" key="2">
    <source>
        <dbReference type="Proteomes" id="UP000437709"/>
    </source>
</evidence>
<dbReference type="Proteomes" id="UP000437709">
    <property type="component" value="Unassembled WGS sequence"/>
</dbReference>
<dbReference type="RefSeq" id="WP_152194900.1">
    <property type="nucleotide sequence ID" value="NZ_VUKD01000002.1"/>
</dbReference>
<dbReference type="AlphaFoldDB" id="A0A6N7ELU1"/>
<organism evidence="1 2">
    <name type="scientific">Georgenia subflava</name>
    <dbReference type="NCBI Taxonomy" id="1622177"/>
    <lineage>
        <taxon>Bacteria</taxon>
        <taxon>Bacillati</taxon>
        <taxon>Actinomycetota</taxon>
        <taxon>Actinomycetes</taxon>
        <taxon>Micrococcales</taxon>
        <taxon>Bogoriellaceae</taxon>
        <taxon>Georgenia</taxon>
    </lineage>
</organism>
<gene>
    <name evidence="1" type="ORF">GB881_10715</name>
</gene>
<name>A0A6N7ELU1_9MICO</name>
<protein>
    <submittedName>
        <fullName evidence="1">Uncharacterized protein</fullName>
    </submittedName>
</protein>
<accession>A0A6N7ELU1</accession>
<evidence type="ECO:0000313" key="1">
    <source>
        <dbReference type="EMBL" id="MPV37505.1"/>
    </source>
</evidence>
<reference evidence="1 2" key="1">
    <citation type="submission" date="2019-10" db="EMBL/GenBank/DDBJ databases">
        <title>Georgenia wutianyii sp. nov. and Georgenia yuyongxinii sp. nov. isolated from plateau pika (Ochotona curzoniae) in the Qinghai-Tibet plateau of China.</title>
        <authorList>
            <person name="Tian Z."/>
        </authorList>
    </citation>
    <scope>NUCLEOTIDE SEQUENCE [LARGE SCALE GENOMIC DNA]</scope>
    <source>
        <strain evidence="1 2">JCM 19765</strain>
    </source>
</reference>
<proteinExistence type="predicted"/>
<comment type="caution">
    <text evidence="1">The sequence shown here is derived from an EMBL/GenBank/DDBJ whole genome shotgun (WGS) entry which is preliminary data.</text>
</comment>
<sequence>MTSAELFELPGGADRRAAASPPLPVLDSVSEMVQLQRRRGEMFLRVSNGPDLDVRTGARHPESGYALPGLPAWTMQPEPWWPAGATVWVARQLVRHSYLLGESNRAWLLTGQVAGRGADGEPLVAGATPVAVVGPGAFLEAESIYAAWRCRDFR</sequence>